<dbReference type="RefSeq" id="WP_036624350.1">
    <property type="nucleotide sequence ID" value="NZ_BGML01000001.1"/>
</dbReference>
<dbReference type="Proteomes" id="UP000442469">
    <property type="component" value="Unassembled WGS sequence"/>
</dbReference>
<protein>
    <submittedName>
        <fullName evidence="1">Uncharacterized protein</fullName>
    </submittedName>
</protein>
<comment type="caution">
    <text evidence="1">The sequence shown here is derived from an EMBL/GenBank/DDBJ whole genome shotgun (WGS) entry which is preliminary data.</text>
</comment>
<sequence>MTKRKRKTKKTDDGIITASDLAIIGAGFAALGNFFELLSLLKLREEEAADGTAAKDPKPKGS</sequence>
<proteinExistence type="predicted"/>
<accession>A0A090YJP0</accession>
<evidence type="ECO:0000313" key="2">
    <source>
        <dbReference type="EMBL" id="MUG25455.1"/>
    </source>
</evidence>
<evidence type="ECO:0000313" key="1">
    <source>
        <dbReference type="EMBL" id="KFM98426.1"/>
    </source>
</evidence>
<dbReference type="AlphaFoldDB" id="A0A090YJP0"/>
<dbReference type="Proteomes" id="UP000029278">
    <property type="component" value="Unassembled WGS sequence"/>
</dbReference>
<dbReference type="PATRIC" id="fig|44252.3.peg.4929"/>
<name>A0A090YJP0_PAEMA</name>
<reference evidence="1 3" key="1">
    <citation type="submission" date="2014-04" db="EMBL/GenBank/DDBJ databases">
        <authorList>
            <person name="Bishop-Lilly K.A."/>
            <person name="Broomall S.M."/>
            <person name="Chain P.S."/>
            <person name="Chertkov O."/>
            <person name="Coyne S.R."/>
            <person name="Daligault H.E."/>
            <person name="Davenport K.W."/>
            <person name="Erkkila T."/>
            <person name="Frey K.G."/>
            <person name="Gibbons H.S."/>
            <person name="Gu W."/>
            <person name="Jaissle J."/>
            <person name="Johnson S.L."/>
            <person name="Koroleva G.I."/>
            <person name="Ladner J.T."/>
            <person name="Lo C.-C."/>
            <person name="Minogue T.D."/>
            <person name="Munk C."/>
            <person name="Palacios G.F."/>
            <person name="Redden C.L."/>
            <person name="Rosenzweig C.N."/>
            <person name="Scholz M.B."/>
            <person name="Teshima H."/>
            <person name="Xu Y."/>
        </authorList>
    </citation>
    <scope>NUCLEOTIDE SEQUENCE [LARGE SCALE GENOMIC DNA]</scope>
    <source>
        <strain evidence="1 3">8244</strain>
    </source>
</reference>
<dbReference type="EMBL" id="JMQA01000040">
    <property type="protein sequence ID" value="KFM98426.1"/>
    <property type="molecule type" value="Genomic_DNA"/>
</dbReference>
<dbReference type="STRING" id="44252.DJ90_4362"/>
<reference evidence="2 4" key="2">
    <citation type="submission" date="2019-11" db="EMBL/GenBank/DDBJ databases">
        <title>Draft genome sequences of five Paenibacillus species of dairy origin.</title>
        <authorList>
            <person name="Olajide A.M."/>
            <person name="Chen S."/>
            <person name="Lapointe G."/>
        </authorList>
    </citation>
    <scope>NUCLEOTIDE SEQUENCE [LARGE SCALE GENOMIC DNA]</scope>
    <source>
        <strain evidence="2 4">3CT49</strain>
    </source>
</reference>
<keyword evidence="3" id="KW-1185">Reference proteome</keyword>
<organism evidence="1 3">
    <name type="scientific">Paenibacillus macerans</name>
    <name type="common">Bacillus macerans</name>
    <dbReference type="NCBI Taxonomy" id="44252"/>
    <lineage>
        <taxon>Bacteria</taxon>
        <taxon>Bacillati</taxon>
        <taxon>Bacillota</taxon>
        <taxon>Bacilli</taxon>
        <taxon>Bacillales</taxon>
        <taxon>Paenibacillaceae</taxon>
        <taxon>Paenibacillus</taxon>
    </lineage>
</organism>
<evidence type="ECO:0000313" key="3">
    <source>
        <dbReference type="Proteomes" id="UP000029278"/>
    </source>
</evidence>
<dbReference type="EMBL" id="WNZZ01000025">
    <property type="protein sequence ID" value="MUG25455.1"/>
    <property type="molecule type" value="Genomic_DNA"/>
</dbReference>
<gene>
    <name evidence="1" type="ORF">DJ90_4362</name>
    <name evidence="2" type="ORF">GNQ08_24115</name>
</gene>
<dbReference type="GeneID" id="77008447"/>
<dbReference type="HOGENOM" id="CLU_2899866_0_0_9"/>
<evidence type="ECO:0000313" key="4">
    <source>
        <dbReference type="Proteomes" id="UP000442469"/>
    </source>
</evidence>